<accession>E6Q0P3</accession>
<keyword evidence="1" id="KW-1133">Transmembrane helix</keyword>
<reference evidence="2" key="1">
    <citation type="submission" date="2009-10" db="EMBL/GenBank/DDBJ databases">
        <title>Diversity of trophic interactions inside an arsenic-rich microbial ecosystem.</title>
        <authorList>
            <person name="Bertin P.N."/>
            <person name="Heinrich-Salmeron A."/>
            <person name="Pelletier E."/>
            <person name="Goulhen-Chollet F."/>
            <person name="Arsene-Ploetze F."/>
            <person name="Gallien S."/>
            <person name="Calteau A."/>
            <person name="Vallenet D."/>
            <person name="Casiot C."/>
            <person name="Chane-Woon-Ming B."/>
            <person name="Giloteaux L."/>
            <person name="Barakat M."/>
            <person name="Bonnefoy V."/>
            <person name="Bruneel O."/>
            <person name="Chandler M."/>
            <person name="Cleiss J."/>
            <person name="Duran R."/>
            <person name="Elbaz-Poulichet F."/>
            <person name="Fonknechten N."/>
            <person name="Lauga B."/>
            <person name="Mornico D."/>
            <person name="Ortet P."/>
            <person name="Schaeffer C."/>
            <person name="Siguier P."/>
            <person name="Alexander Thil Smith A."/>
            <person name="Van Dorsselaer A."/>
            <person name="Weissenbach J."/>
            <person name="Medigue C."/>
            <person name="Le Paslier D."/>
        </authorList>
    </citation>
    <scope>NUCLEOTIDE SEQUENCE</scope>
</reference>
<sequence>MPQETWPKPYELRLVAFIDILGFKNIVQGTKDERRLKSVLRAIDRLRELSEDVESSSKQVSQFSDSIVISYPVRERASVFYLLLDIAMAVLDLVYWGFAVRGGVTIGPLIHDEKHLLGQGLIDAYEMEAKHAKYPRVLVDPKLLKLARIFHAPQNSPDDEAGYVRDLLREDEDNRFFLDYTSWNAYFGLHGDVDGYDDYLTSISKMVKAQLKSKDASVREKGLWLQRLYIDALDALLDQPEDSQFYRENEAACLAARRLPRFKKSANAVRKELRKRRQKLKSLDAK</sequence>
<gene>
    <name evidence="2" type="ORF">CARN4_0098</name>
</gene>
<keyword evidence="1" id="KW-0812">Transmembrane</keyword>
<proteinExistence type="predicted"/>
<name>E6Q0P3_9ZZZZ</name>
<comment type="caution">
    <text evidence="2">The sequence shown here is derived from an EMBL/GenBank/DDBJ whole genome shotgun (WGS) entry which is preliminary data.</text>
</comment>
<evidence type="ECO:0008006" key="3">
    <source>
        <dbReference type="Google" id="ProtNLM"/>
    </source>
</evidence>
<evidence type="ECO:0000256" key="1">
    <source>
        <dbReference type="SAM" id="Phobius"/>
    </source>
</evidence>
<dbReference type="EMBL" id="CABO01000005">
    <property type="protein sequence ID" value="CBI00752.1"/>
    <property type="molecule type" value="Genomic_DNA"/>
</dbReference>
<evidence type="ECO:0000313" key="2">
    <source>
        <dbReference type="EMBL" id="CBI00752.1"/>
    </source>
</evidence>
<dbReference type="AlphaFoldDB" id="E6Q0P3"/>
<feature type="transmembrane region" description="Helical" evidence="1">
    <location>
        <begin position="79"/>
        <end position="98"/>
    </location>
</feature>
<protein>
    <recommendedName>
        <fullName evidence="3">Guanylate cyclase domain-containing protein</fullName>
    </recommendedName>
</protein>
<organism evidence="2">
    <name type="scientific">mine drainage metagenome</name>
    <dbReference type="NCBI Taxonomy" id="410659"/>
    <lineage>
        <taxon>unclassified sequences</taxon>
        <taxon>metagenomes</taxon>
        <taxon>ecological metagenomes</taxon>
    </lineage>
</organism>
<keyword evidence="1" id="KW-0472">Membrane</keyword>